<evidence type="ECO:0000256" key="8">
    <source>
        <dbReference type="PROSITE-ProRule" id="PRU01050"/>
    </source>
</evidence>
<comment type="similarity">
    <text evidence="1 7 8 9">Belongs to the TRAFAC class TrmE-Era-EngA-EngB-Septin-like GTPase superfamily. Era GTPase family.</text>
</comment>
<evidence type="ECO:0000256" key="3">
    <source>
        <dbReference type="ARBA" id="ARBA00022517"/>
    </source>
</evidence>
<dbReference type="GO" id="GO:0003924">
    <property type="term" value="F:GTPase activity"/>
    <property type="evidence" value="ECO:0007669"/>
    <property type="project" value="UniProtKB-UniRule"/>
</dbReference>
<dbReference type="Gene3D" id="3.30.300.20">
    <property type="match status" value="1"/>
</dbReference>
<dbReference type="InterPro" id="IPR009019">
    <property type="entry name" value="KH_sf_prok-type"/>
</dbReference>
<dbReference type="PROSITE" id="PS50823">
    <property type="entry name" value="KH_TYPE_2"/>
    <property type="match status" value="1"/>
</dbReference>
<feature type="binding site" evidence="7">
    <location>
        <begin position="61"/>
        <end position="65"/>
    </location>
    <ligand>
        <name>GTP</name>
        <dbReference type="ChEBI" id="CHEBI:37565"/>
    </ligand>
</feature>
<dbReference type="Pfam" id="PF07650">
    <property type="entry name" value="KH_2"/>
    <property type="match status" value="1"/>
</dbReference>
<dbReference type="InterPro" id="IPR005662">
    <property type="entry name" value="GTPase_Era-like"/>
</dbReference>
<keyword evidence="5 7" id="KW-0694">RNA-binding</keyword>
<keyword evidence="7" id="KW-0472">Membrane</keyword>
<dbReference type="GO" id="GO:0000028">
    <property type="term" value="P:ribosomal small subunit assembly"/>
    <property type="evidence" value="ECO:0007669"/>
    <property type="project" value="TreeGrafter"/>
</dbReference>
<keyword evidence="7" id="KW-1003">Cell membrane</keyword>
<comment type="subcellular location">
    <subcellularLocation>
        <location evidence="7">Cytoplasm</location>
    </subcellularLocation>
    <subcellularLocation>
        <location evidence="7">Cell membrane</location>
        <topology evidence="7">Peripheral membrane protein</topology>
    </subcellularLocation>
</comment>
<protein>
    <recommendedName>
        <fullName evidence="2 7">GTPase Era</fullName>
    </recommendedName>
</protein>
<feature type="binding site" evidence="7">
    <location>
        <begin position="14"/>
        <end position="21"/>
    </location>
    <ligand>
        <name>GTP</name>
        <dbReference type="ChEBI" id="CHEBI:37565"/>
    </ligand>
</feature>
<feature type="region of interest" description="G5" evidence="8">
    <location>
        <begin position="152"/>
        <end position="154"/>
    </location>
</feature>
<gene>
    <name evidence="7" type="primary">era</name>
    <name evidence="12" type="ORF">HELGO_WM58810</name>
</gene>
<evidence type="ECO:0000313" key="12">
    <source>
        <dbReference type="EMBL" id="CAA6829253.1"/>
    </source>
</evidence>
<dbReference type="NCBIfam" id="NF000908">
    <property type="entry name" value="PRK00089.1"/>
    <property type="match status" value="1"/>
</dbReference>
<dbReference type="GO" id="GO:0043024">
    <property type="term" value="F:ribosomal small subunit binding"/>
    <property type="evidence" value="ECO:0007669"/>
    <property type="project" value="TreeGrafter"/>
</dbReference>
<dbReference type="NCBIfam" id="TIGR00231">
    <property type="entry name" value="small_GTP"/>
    <property type="match status" value="1"/>
</dbReference>
<dbReference type="EMBL" id="CACVAQ010000475">
    <property type="protein sequence ID" value="CAA6829253.1"/>
    <property type="molecule type" value="Genomic_DNA"/>
</dbReference>
<evidence type="ECO:0000256" key="4">
    <source>
        <dbReference type="ARBA" id="ARBA00022741"/>
    </source>
</evidence>
<dbReference type="PANTHER" id="PTHR42698:SF1">
    <property type="entry name" value="GTPASE ERA, MITOCHONDRIAL"/>
    <property type="match status" value="1"/>
</dbReference>
<accession>A0A6S6UME2</accession>
<evidence type="ECO:0000256" key="1">
    <source>
        <dbReference type="ARBA" id="ARBA00007921"/>
    </source>
</evidence>
<dbReference type="HAMAP" id="MF_00367">
    <property type="entry name" value="GTPase_Era"/>
    <property type="match status" value="1"/>
</dbReference>
<evidence type="ECO:0000256" key="9">
    <source>
        <dbReference type="RuleBase" id="RU003761"/>
    </source>
</evidence>
<dbReference type="InterPro" id="IPR006073">
    <property type="entry name" value="GTP-bd"/>
</dbReference>
<feature type="region of interest" description="G3" evidence="8">
    <location>
        <begin position="61"/>
        <end position="64"/>
    </location>
</feature>
<dbReference type="SUPFAM" id="SSF54814">
    <property type="entry name" value="Prokaryotic type KH domain (KH-domain type II)"/>
    <property type="match status" value="1"/>
</dbReference>
<keyword evidence="3 7" id="KW-0690">Ribosome biogenesis</keyword>
<dbReference type="AlphaFoldDB" id="A0A6S6UME2"/>
<evidence type="ECO:0000256" key="7">
    <source>
        <dbReference type="HAMAP-Rule" id="MF_00367"/>
    </source>
</evidence>
<dbReference type="PRINTS" id="PR00326">
    <property type="entry name" value="GTP1OBG"/>
</dbReference>
<evidence type="ECO:0000256" key="2">
    <source>
        <dbReference type="ARBA" id="ARBA00020484"/>
    </source>
</evidence>
<keyword evidence="6 7" id="KW-0342">GTP-binding</keyword>
<comment type="subunit">
    <text evidence="7">Monomer.</text>
</comment>
<dbReference type="SUPFAM" id="SSF52540">
    <property type="entry name" value="P-loop containing nucleoside triphosphate hydrolases"/>
    <property type="match status" value="1"/>
</dbReference>
<comment type="function">
    <text evidence="7">An essential GTPase that binds both GDP and GTP, with rapid nucleotide exchange. Plays a role in 16S rRNA processing and 30S ribosomal subunit biogenesis and possibly also in cell cycle regulation and energy metabolism.</text>
</comment>
<organism evidence="12">
    <name type="scientific">uncultured Aureispira sp</name>
    <dbReference type="NCBI Taxonomy" id="1331704"/>
    <lineage>
        <taxon>Bacteria</taxon>
        <taxon>Pseudomonadati</taxon>
        <taxon>Bacteroidota</taxon>
        <taxon>Saprospiria</taxon>
        <taxon>Saprospirales</taxon>
        <taxon>Saprospiraceae</taxon>
        <taxon>Aureispira</taxon>
        <taxon>environmental samples</taxon>
    </lineage>
</organism>
<evidence type="ECO:0000256" key="5">
    <source>
        <dbReference type="ARBA" id="ARBA00022884"/>
    </source>
</evidence>
<name>A0A6S6UME2_9BACT</name>
<dbReference type="InterPro" id="IPR015946">
    <property type="entry name" value="KH_dom-like_a/b"/>
</dbReference>
<evidence type="ECO:0000256" key="6">
    <source>
        <dbReference type="ARBA" id="ARBA00023134"/>
    </source>
</evidence>
<keyword evidence="4 7" id="KW-0547">Nucleotide-binding</keyword>
<dbReference type="PROSITE" id="PS51713">
    <property type="entry name" value="G_ERA"/>
    <property type="match status" value="1"/>
</dbReference>
<reference evidence="12" key="1">
    <citation type="submission" date="2020-01" db="EMBL/GenBank/DDBJ databases">
        <authorList>
            <person name="Meier V. D."/>
            <person name="Meier V D."/>
        </authorList>
    </citation>
    <scope>NUCLEOTIDE SEQUENCE</scope>
    <source>
        <strain evidence="12">HLG_WM_MAG_10</strain>
    </source>
</reference>
<feature type="region of interest" description="G4" evidence="8">
    <location>
        <begin position="123"/>
        <end position="126"/>
    </location>
</feature>
<feature type="region of interest" description="G2" evidence="8">
    <location>
        <begin position="40"/>
        <end position="44"/>
    </location>
</feature>
<dbReference type="NCBIfam" id="TIGR00436">
    <property type="entry name" value="era"/>
    <property type="match status" value="1"/>
</dbReference>
<keyword evidence="7" id="KW-0699">rRNA-binding</keyword>
<feature type="domain" description="KH type-2" evidence="10">
    <location>
        <begin position="204"/>
        <end position="284"/>
    </location>
</feature>
<dbReference type="FunFam" id="3.30.300.20:FF:000003">
    <property type="entry name" value="GTPase Era"/>
    <property type="match status" value="1"/>
</dbReference>
<dbReference type="CDD" id="cd04163">
    <property type="entry name" value="Era"/>
    <property type="match status" value="1"/>
</dbReference>
<feature type="binding site" evidence="7">
    <location>
        <begin position="123"/>
        <end position="126"/>
    </location>
    <ligand>
        <name>GTP</name>
        <dbReference type="ChEBI" id="CHEBI:37565"/>
    </ligand>
</feature>
<evidence type="ECO:0000259" key="11">
    <source>
        <dbReference type="PROSITE" id="PS51713"/>
    </source>
</evidence>
<feature type="domain" description="Era-type G" evidence="11">
    <location>
        <begin position="6"/>
        <end position="173"/>
    </location>
</feature>
<dbReference type="InterPro" id="IPR004044">
    <property type="entry name" value="KH_dom_type_2"/>
</dbReference>
<dbReference type="InterPro" id="IPR005225">
    <property type="entry name" value="Small_GTP-bd"/>
</dbReference>
<dbReference type="Gene3D" id="3.40.50.300">
    <property type="entry name" value="P-loop containing nucleotide triphosphate hydrolases"/>
    <property type="match status" value="1"/>
</dbReference>
<keyword evidence="7" id="KW-0963">Cytoplasm</keyword>
<dbReference type="InterPro" id="IPR030388">
    <property type="entry name" value="G_ERA_dom"/>
</dbReference>
<proteinExistence type="inferred from homology"/>
<dbReference type="GO" id="GO:0070181">
    <property type="term" value="F:small ribosomal subunit rRNA binding"/>
    <property type="evidence" value="ECO:0007669"/>
    <property type="project" value="UniProtKB-UniRule"/>
</dbReference>
<dbReference type="PANTHER" id="PTHR42698">
    <property type="entry name" value="GTPASE ERA"/>
    <property type="match status" value="1"/>
</dbReference>
<dbReference type="GO" id="GO:0005886">
    <property type="term" value="C:plasma membrane"/>
    <property type="evidence" value="ECO:0007669"/>
    <property type="project" value="UniProtKB-SubCell"/>
</dbReference>
<dbReference type="GO" id="GO:0005829">
    <property type="term" value="C:cytosol"/>
    <property type="evidence" value="ECO:0007669"/>
    <property type="project" value="TreeGrafter"/>
</dbReference>
<feature type="region of interest" description="G1" evidence="8">
    <location>
        <begin position="14"/>
        <end position="21"/>
    </location>
</feature>
<dbReference type="InterPro" id="IPR027417">
    <property type="entry name" value="P-loop_NTPase"/>
</dbReference>
<dbReference type="GO" id="GO:0005525">
    <property type="term" value="F:GTP binding"/>
    <property type="evidence" value="ECO:0007669"/>
    <property type="project" value="UniProtKB-UniRule"/>
</dbReference>
<sequence length="300" mass="34391">MGKPHRSGFVNIIGRPNVGKSTLMNALVGERMSIITNKPQTTRHRIIGIVSDDDYQIVFSDTPGFIKDPSYEMQESMNKFVSGSFKDGDIMILVVDVTETYDEDNPLFKKLEGVNVPLFLILNKKDLVAETVLFKKIIEWKDKANFQEIIPISALHNKGTDAVIECILDNLPIGPVYYPKDQFTDRPERFFVSEIIREKILMNYYQEIPYACEVVVDAFEEDPDPKKNLVRIHAIIYVARASQKNIIIGKKGAAIKNVGVNARYAIEKFLNKKVYLELFVKVKDNWRNDDKMLKSFGYKE</sequence>
<evidence type="ECO:0000259" key="10">
    <source>
        <dbReference type="PROSITE" id="PS50823"/>
    </source>
</evidence>
<dbReference type="CDD" id="cd22534">
    <property type="entry name" value="KH-II_Era"/>
    <property type="match status" value="1"/>
</dbReference>
<dbReference type="Pfam" id="PF01926">
    <property type="entry name" value="MMR_HSR1"/>
    <property type="match status" value="1"/>
</dbReference>